<dbReference type="AlphaFoldDB" id="A0A0L7R1G0"/>
<dbReference type="EMBL" id="KQ414667">
    <property type="protein sequence ID" value="KOC64673.1"/>
    <property type="molecule type" value="Genomic_DNA"/>
</dbReference>
<gene>
    <name evidence="1" type="ORF">WH47_00176</name>
</gene>
<accession>A0A0L7R1G0</accession>
<proteinExistence type="predicted"/>
<reference evidence="1 2" key="1">
    <citation type="submission" date="2015-07" db="EMBL/GenBank/DDBJ databases">
        <title>The genome of Habropoda laboriosa.</title>
        <authorList>
            <person name="Pan H."/>
            <person name="Kapheim K."/>
        </authorList>
    </citation>
    <scope>NUCLEOTIDE SEQUENCE [LARGE SCALE GENOMIC DNA]</scope>
    <source>
        <strain evidence="1">0110345459</strain>
    </source>
</reference>
<dbReference type="Proteomes" id="UP000053825">
    <property type="component" value="Unassembled WGS sequence"/>
</dbReference>
<keyword evidence="2" id="KW-1185">Reference proteome</keyword>
<evidence type="ECO:0000313" key="1">
    <source>
        <dbReference type="EMBL" id="KOC64673.1"/>
    </source>
</evidence>
<evidence type="ECO:0000313" key="2">
    <source>
        <dbReference type="Proteomes" id="UP000053825"/>
    </source>
</evidence>
<protein>
    <submittedName>
        <fullName evidence="1">Uncharacterized protein</fullName>
    </submittedName>
</protein>
<sequence>MSQFGGQESMLRMINSVSNTYSQLSQEFESRIREGESVAQAFPEVLKILLSMMS</sequence>
<organism evidence="1 2">
    <name type="scientific">Habropoda laboriosa</name>
    <dbReference type="NCBI Taxonomy" id="597456"/>
    <lineage>
        <taxon>Eukaryota</taxon>
        <taxon>Metazoa</taxon>
        <taxon>Ecdysozoa</taxon>
        <taxon>Arthropoda</taxon>
        <taxon>Hexapoda</taxon>
        <taxon>Insecta</taxon>
        <taxon>Pterygota</taxon>
        <taxon>Neoptera</taxon>
        <taxon>Endopterygota</taxon>
        <taxon>Hymenoptera</taxon>
        <taxon>Apocrita</taxon>
        <taxon>Aculeata</taxon>
        <taxon>Apoidea</taxon>
        <taxon>Anthophila</taxon>
        <taxon>Apidae</taxon>
        <taxon>Habropoda</taxon>
    </lineage>
</organism>
<name>A0A0L7R1G0_9HYME</name>